<evidence type="ECO:0008006" key="7">
    <source>
        <dbReference type="Google" id="ProtNLM"/>
    </source>
</evidence>
<proteinExistence type="inferred from homology"/>
<comment type="similarity">
    <text evidence="1">Belongs to the paxM FAD-dependent monooxygenase family.</text>
</comment>
<keyword evidence="2" id="KW-0560">Oxidoreductase</keyword>
<dbReference type="InterPro" id="IPR036188">
    <property type="entry name" value="FAD/NAD-bd_sf"/>
</dbReference>
<protein>
    <recommendedName>
        <fullName evidence="7">FAD-binding domain-containing protein</fullName>
    </recommendedName>
</protein>
<feature type="compositionally biased region" description="Low complexity" evidence="4">
    <location>
        <begin position="132"/>
        <end position="149"/>
    </location>
</feature>
<dbReference type="RefSeq" id="XP_022512492.1">
    <property type="nucleotide sequence ID" value="XM_022655211.1"/>
</dbReference>
<dbReference type="GeneID" id="34600408"/>
<name>A0A177FA60_9EURO</name>
<evidence type="ECO:0000313" key="6">
    <source>
        <dbReference type="Proteomes" id="UP000077002"/>
    </source>
</evidence>
<dbReference type="PANTHER" id="PTHR13789:SF309">
    <property type="entry name" value="PUTATIVE (AFU_ORTHOLOGUE AFUA_6G14510)-RELATED"/>
    <property type="match status" value="1"/>
</dbReference>
<dbReference type="Proteomes" id="UP000077002">
    <property type="component" value="Unassembled WGS sequence"/>
</dbReference>
<organism evidence="5 6">
    <name type="scientific">Fonsecaea monophora</name>
    <dbReference type="NCBI Taxonomy" id="254056"/>
    <lineage>
        <taxon>Eukaryota</taxon>
        <taxon>Fungi</taxon>
        <taxon>Dikarya</taxon>
        <taxon>Ascomycota</taxon>
        <taxon>Pezizomycotina</taxon>
        <taxon>Eurotiomycetes</taxon>
        <taxon>Chaetothyriomycetidae</taxon>
        <taxon>Chaetothyriales</taxon>
        <taxon>Herpotrichiellaceae</taxon>
        <taxon>Fonsecaea</taxon>
    </lineage>
</organism>
<evidence type="ECO:0000256" key="2">
    <source>
        <dbReference type="ARBA" id="ARBA00023002"/>
    </source>
</evidence>
<sequence length="273" mass="29770">MKIIIRDGARVGAAAGRDRGGRSTDAGRHQVHRDDVDTTTWTPAQYHGVIQSLFRGWDGKLTALLDMVRPETINNWPVYQVEPLPRWVSKSGKFVLMGDAAHAMAFYLSMGISMAVEDAVALSECLSLLGSATSSSSSNDPNDNGTNDPGPKPRPSLSTALGLFESVRKPRAEAVQSASLHAGEILHLPPSAAQEKRDALLQADGRTDRKEDRQYVYGIADRETRDWCYGYDAALETRRESPGVFDSIEIGGRVPTVYLPAGLGKYNAVDNKR</sequence>
<comment type="caution">
    <text evidence="5">The sequence shown here is derived from an EMBL/GenBank/DDBJ whole genome shotgun (WGS) entry which is preliminary data.</text>
</comment>
<evidence type="ECO:0000313" key="5">
    <source>
        <dbReference type="EMBL" id="OAG40540.1"/>
    </source>
</evidence>
<dbReference type="Gene3D" id="3.50.50.60">
    <property type="entry name" value="FAD/NAD(P)-binding domain"/>
    <property type="match status" value="1"/>
</dbReference>
<accession>A0A177FA60</accession>
<feature type="region of interest" description="Disordered" evidence="4">
    <location>
        <begin position="132"/>
        <end position="158"/>
    </location>
</feature>
<feature type="compositionally biased region" description="Basic and acidic residues" evidence="4">
    <location>
        <begin position="16"/>
        <end position="34"/>
    </location>
</feature>
<evidence type="ECO:0000256" key="1">
    <source>
        <dbReference type="ARBA" id="ARBA00007992"/>
    </source>
</evidence>
<dbReference type="SUPFAM" id="SSF51905">
    <property type="entry name" value="FAD/NAD(P)-binding domain"/>
    <property type="match status" value="1"/>
</dbReference>
<keyword evidence="3" id="KW-0503">Monooxygenase</keyword>
<dbReference type="OrthoDB" id="420606at2759"/>
<gene>
    <name evidence="5" type="ORF">AYO21_05241</name>
</gene>
<dbReference type="InterPro" id="IPR050493">
    <property type="entry name" value="FAD-dep_Monooxygenase_BioMet"/>
</dbReference>
<evidence type="ECO:0000256" key="3">
    <source>
        <dbReference type="ARBA" id="ARBA00023033"/>
    </source>
</evidence>
<dbReference type="PANTHER" id="PTHR13789">
    <property type="entry name" value="MONOOXYGENASE"/>
    <property type="match status" value="1"/>
</dbReference>
<keyword evidence="6" id="KW-1185">Reference proteome</keyword>
<reference evidence="5 6" key="1">
    <citation type="submission" date="2016-03" db="EMBL/GenBank/DDBJ databases">
        <title>Draft genome sequence of the Fonsecaea monophora CBS 269.37.</title>
        <authorList>
            <person name="Bombassaro A."/>
            <person name="Vinicius W.A."/>
            <person name="De Hoog S."/>
            <person name="Sun J."/>
            <person name="Souza E.M."/>
            <person name="Raittz R.T."/>
            <person name="Costa F."/>
            <person name="Leao A.C."/>
            <person name="Tadra-Sfeir M.Z."/>
            <person name="Baura V."/>
            <person name="Balsanelli E."/>
            <person name="Pedrosa F.O."/>
            <person name="Moreno L.F."/>
            <person name="Steffens M.B."/>
            <person name="Xi L."/>
            <person name="Bocca A.L."/>
            <person name="Felipe M.S."/>
            <person name="Teixeira M."/>
            <person name="Telles Filho F.Q."/>
            <person name="Azevedo C.M."/>
            <person name="Gomes R."/>
            <person name="Vicente V.A."/>
        </authorList>
    </citation>
    <scope>NUCLEOTIDE SEQUENCE [LARGE SCALE GENOMIC DNA]</scope>
    <source>
        <strain evidence="5 6">CBS 269.37</strain>
    </source>
</reference>
<dbReference type="GO" id="GO:0004497">
    <property type="term" value="F:monooxygenase activity"/>
    <property type="evidence" value="ECO:0007669"/>
    <property type="project" value="UniProtKB-KW"/>
</dbReference>
<dbReference type="EMBL" id="LVKK01000032">
    <property type="protein sequence ID" value="OAG40540.1"/>
    <property type="molecule type" value="Genomic_DNA"/>
</dbReference>
<feature type="region of interest" description="Disordered" evidence="4">
    <location>
        <begin position="14"/>
        <end position="34"/>
    </location>
</feature>
<evidence type="ECO:0000256" key="4">
    <source>
        <dbReference type="SAM" id="MobiDB-lite"/>
    </source>
</evidence>
<dbReference type="AlphaFoldDB" id="A0A177FA60"/>